<comment type="subunit">
    <text evidence="10">Homodimer.</text>
</comment>
<feature type="active site" description="Nucleophile; for GATase activity" evidence="10">
    <location>
        <position position="2"/>
    </location>
</feature>
<dbReference type="InterPro" id="IPR017932">
    <property type="entry name" value="GATase_2_dom"/>
</dbReference>
<evidence type="ECO:0000259" key="12">
    <source>
        <dbReference type="PROSITE" id="PS51464"/>
    </source>
</evidence>
<evidence type="ECO:0000313" key="14">
    <source>
        <dbReference type="Proteomes" id="UP000190837"/>
    </source>
</evidence>
<dbReference type="InterPro" id="IPR005855">
    <property type="entry name" value="GFAT"/>
</dbReference>
<dbReference type="FunFam" id="3.60.20.10:FF:000006">
    <property type="entry name" value="Glutamine--fructose-6-phosphate aminotransferase [isomerizing]"/>
    <property type="match status" value="1"/>
</dbReference>
<evidence type="ECO:0000256" key="4">
    <source>
        <dbReference type="ARBA" id="ARBA00016090"/>
    </source>
</evidence>
<dbReference type="PROSITE" id="PS51464">
    <property type="entry name" value="SIS"/>
    <property type="match status" value="2"/>
</dbReference>
<dbReference type="PANTHER" id="PTHR10937">
    <property type="entry name" value="GLUCOSAMINE--FRUCTOSE-6-PHOSPHATE AMINOTRANSFERASE, ISOMERIZING"/>
    <property type="match status" value="1"/>
</dbReference>
<keyword evidence="9" id="KW-0315">Glutamine amidotransferase</keyword>
<dbReference type="AlphaFoldDB" id="A0A1C3H5W8"/>
<keyword evidence="8" id="KW-0677">Repeat</keyword>
<dbReference type="CDD" id="cd05008">
    <property type="entry name" value="SIS_GlmS_GlmD_1"/>
    <property type="match status" value="1"/>
</dbReference>
<dbReference type="InterPro" id="IPR001347">
    <property type="entry name" value="SIS_dom"/>
</dbReference>
<dbReference type="FunFam" id="3.40.50.10490:FF:000002">
    <property type="entry name" value="Glutamine--fructose-6-phosphate aminotransferase [isomerizing]"/>
    <property type="match status" value="1"/>
</dbReference>
<evidence type="ECO:0000313" key="13">
    <source>
        <dbReference type="EMBL" id="SAM68849.1"/>
    </source>
</evidence>
<dbReference type="FunFam" id="3.40.50.10490:FF:000001">
    <property type="entry name" value="Glutamine--fructose-6-phosphate aminotransferase [isomerizing]"/>
    <property type="match status" value="1"/>
</dbReference>
<dbReference type="CDD" id="cd00714">
    <property type="entry name" value="GFAT"/>
    <property type="match status" value="1"/>
</dbReference>
<dbReference type="Pfam" id="PF13522">
    <property type="entry name" value="GATase_6"/>
    <property type="match status" value="1"/>
</dbReference>
<feature type="domain" description="Glutamine amidotransferase type-2" evidence="11">
    <location>
        <begin position="2"/>
        <end position="218"/>
    </location>
</feature>
<evidence type="ECO:0000256" key="10">
    <source>
        <dbReference type="HAMAP-Rule" id="MF_00164"/>
    </source>
</evidence>
<sequence length="607" mass="66127">MCGIVAGVAERNIVPILLEGLKRLEYRGYDSAGLAVNHDGTIDRCRAVGKVASLVSKAGAENIHGNSGIAHTRWATHGVPSEANAHPHMSGATIAVVHNGIIENYQEIRDELRAAGYTFTSDTDTETIAHLIDRHYREHHDLLRAVRDTTARLRGAYAIAVIAADRPDEIIAARHGSPMVIGLGIGEHFAASDIFALLPVTRRFISLQENDLARITRDHCQIYDASGAEVTRAINESEQAGDLIGKGGYKHYMQKEIFEQPTAIADTLEGRLAHGELHLASFRPELLAALKRTRQLHIVACGTSYHAGLVMKYHFEQNAIPTSVEYASEYLYRDIAVPPDTLFISLSQSGETADTLAALEKAKKDGRYHDNLAICNVPESALTRAANHTILTRAGREIGVASTKAFVTQLAVLHLVNAIIAAEQGRPFAREHLQTFDHLPRILQHILALEPAIARAAKALEHRHGCLYLGRGENYAIAAEGALKLKELTYIHAEAHPAGELKHGPLALVDENMPVLALIKHDALTEKISSNLEVVQARGGRLIIFADDHVDTTSFPGADVIRLGELDDLTASIAFVVPLQLFAYHVALLKGTDVDQPRNLAKSVTVE</sequence>
<dbReference type="InterPro" id="IPR035466">
    <property type="entry name" value="GlmS/AgaS_SIS"/>
</dbReference>
<feature type="active site" description="For Fru-6P isomerization activity" evidence="10">
    <location>
        <position position="602"/>
    </location>
</feature>
<dbReference type="GO" id="GO:0097367">
    <property type="term" value="F:carbohydrate derivative binding"/>
    <property type="evidence" value="ECO:0007669"/>
    <property type="project" value="InterPro"/>
</dbReference>
<dbReference type="HAMAP" id="MF_00164">
    <property type="entry name" value="GlmS"/>
    <property type="match status" value="1"/>
</dbReference>
<dbReference type="Proteomes" id="UP000190837">
    <property type="component" value="Unassembled WGS sequence"/>
</dbReference>
<evidence type="ECO:0000256" key="7">
    <source>
        <dbReference type="ARBA" id="ARBA00022679"/>
    </source>
</evidence>
<comment type="function">
    <text evidence="10">Catalyzes the first step in hexosamine metabolism, converting fructose-6P into glucosamine-6P using glutamine as a nitrogen source.</text>
</comment>
<evidence type="ECO:0000256" key="2">
    <source>
        <dbReference type="ARBA" id="ARBA00004496"/>
    </source>
</evidence>
<dbReference type="RefSeq" id="WP_079541596.1">
    <property type="nucleotide sequence ID" value="NZ_FKLO01000067.1"/>
</dbReference>
<feature type="initiator methionine" description="Removed" evidence="10">
    <location>
        <position position="1"/>
    </location>
</feature>
<accession>A0A1C3H5W8</accession>
<dbReference type="NCBIfam" id="TIGR01135">
    <property type="entry name" value="glmS"/>
    <property type="match status" value="1"/>
</dbReference>
<evidence type="ECO:0000259" key="11">
    <source>
        <dbReference type="PROSITE" id="PS51278"/>
    </source>
</evidence>
<dbReference type="GO" id="GO:0005975">
    <property type="term" value="P:carbohydrate metabolic process"/>
    <property type="evidence" value="ECO:0007669"/>
    <property type="project" value="UniProtKB-UniRule"/>
</dbReference>
<evidence type="ECO:0000256" key="1">
    <source>
        <dbReference type="ARBA" id="ARBA00001031"/>
    </source>
</evidence>
<dbReference type="SUPFAM" id="SSF53697">
    <property type="entry name" value="SIS domain"/>
    <property type="match status" value="1"/>
</dbReference>
<evidence type="ECO:0000256" key="8">
    <source>
        <dbReference type="ARBA" id="ARBA00022737"/>
    </source>
</evidence>
<comment type="subcellular location">
    <subcellularLocation>
        <location evidence="2 10">Cytoplasm</location>
    </subcellularLocation>
</comment>
<comment type="catalytic activity">
    <reaction evidence="1 10">
        <text>D-fructose 6-phosphate + L-glutamine = D-glucosamine 6-phosphate + L-glutamate</text>
        <dbReference type="Rhea" id="RHEA:13237"/>
        <dbReference type="ChEBI" id="CHEBI:29985"/>
        <dbReference type="ChEBI" id="CHEBI:58359"/>
        <dbReference type="ChEBI" id="CHEBI:58725"/>
        <dbReference type="ChEBI" id="CHEBI:61527"/>
        <dbReference type="EC" id="2.6.1.16"/>
    </reaction>
</comment>
<dbReference type="GO" id="GO:0006487">
    <property type="term" value="P:protein N-linked glycosylation"/>
    <property type="evidence" value="ECO:0007669"/>
    <property type="project" value="TreeGrafter"/>
</dbReference>
<dbReference type="GO" id="GO:0005829">
    <property type="term" value="C:cytosol"/>
    <property type="evidence" value="ECO:0007669"/>
    <property type="project" value="TreeGrafter"/>
</dbReference>
<dbReference type="InterPro" id="IPR046348">
    <property type="entry name" value="SIS_dom_sf"/>
</dbReference>
<feature type="domain" description="SIS" evidence="12">
    <location>
        <begin position="456"/>
        <end position="597"/>
    </location>
</feature>
<keyword evidence="5 10" id="KW-0963">Cytoplasm</keyword>
<dbReference type="EC" id="2.6.1.16" evidence="3 10"/>
<dbReference type="PROSITE" id="PS51278">
    <property type="entry name" value="GATASE_TYPE_2"/>
    <property type="match status" value="1"/>
</dbReference>
<reference evidence="14" key="1">
    <citation type="submission" date="2016-04" db="EMBL/GenBank/DDBJ databases">
        <authorList>
            <person name="Tagini F."/>
        </authorList>
    </citation>
    <scope>NUCLEOTIDE SEQUENCE [LARGE SCALE GENOMIC DNA]</scope>
    <source>
        <strain evidence="14">CHUV0807</strain>
    </source>
</reference>
<dbReference type="EMBL" id="FKLO01000067">
    <property type="protein sequence ID" value="SAM68849.1"/>
    <property type="molecule type" value="Genomic_DNA"/>
</dbReference>
<organism evidence="13 14">
    <name type="scientific">Cardiobacterium hominis</name>
    <dbReference type="NCBI Taxonomy" id="2718"/>
    <lineage>
        <taxon>Bacteria</taxon>
        <taxon>Pseudomonadati</taxon>
        <taxon>Pseudomonadota</taxon>
        <taxon>Gammaproteobacteria</taxon>
        <taxon>Cardiobacteriales</taxon>
        <taxon>Cardiobacteriaceae</taxon>
        <taxon>Cardiobacterium</taxon>
    </lineage>
</organism>
<dbReference type="GO" id="GO:0006002">
    <property type="term" value="P:fructose 6-phosphate metabolic process"/>
    <property type="evidence" value="ECO:0007669"/>
    <property type="project" value="TreeGrafter"/>
</dbReference>
<evidence type="ECO:0000256" key="5">
    <source>
        <dbReference type="ARBA" id="ARBA00022490"/>
    </source>
</evidence>
<gene>
    <name evidence="10" type="primary">glmS</name>
    <name evidence="13" type="ORF">CHUV0807_1972</name>
</gene>
<dbReference type="SUPFAM" id="SSF56235">
    <property type="entry name" value="N-terminal nucleophile aminohydrolases (Ntn hydrolases)"/>
    <property type="match status" value="1"/>
</dbReference>
<evidence type="ECO:0000256" key="9">
    <source>
        <dbReference type="ARBA" id="ARBA00022962"/>
    </source>
</evidence>
<dbReference type="CDD" id="cd05009">
    <property type="entry name" value="SIS_GlmS_GlmD_2"/>
    <property type="match status" value="1"/>
</dbReference>
<name>A0A1C3H5W8_9GAMM</name>
<dbReference type="GO" id="GO:0004360">
    <property type="term" value="F:glutamine-fructose-6-phosphate transaminase (isomerizing) activity"/>
    <property type="evidence" value="ECO:0007669"/>
    <property type="project" value="UniProtKB-UniRule"/>
</dbReference>
<dbReference type="PANTHER" id="PTHR10937:SF0">
    <property type="entry name" value="GLUTAMINE--FRUCTOSE-6-PHOSPHATE TRANSAMINASE (ISOMERIZING)"/>
    <property type="match status" value="1"/>
</dbReference>
<evidence type="ECO:0000256" key="3">
    <source>
        <dbReference type="ARBA" id="ARBA00012916"/>
    </source>
</evidence>
<dbReference type="NCBIfam" id="NF001484">
    <property type="entry name" value="PRK00331.1"/>
    <property type="match status" value="1"/>
</dbReference>
<dbReference type="Gene3D" id="3.40.50.10490">
    <property type="entry name" value="Glucose-6-phosphate isomerase like protein, domain 1"/>
    <property type="match status" value="2"/>
</dbReference>
<protein>
    <recommendedName>
        <fullName evidence="4 10">Glutamine--fructose-6-phosphate aminotransferase [isomerizing]</fullName>
        <ecNumber evidence="3 10">2.6.1.16</ecNumber>
    </recommendedName>
    <alternativeName>
        <fullName evidence="10">D-fructose-6-phosphate amidotransferase</fullName>
    </alternativeName>
    <alternativeName>
        <fullName evidence="10">GFAT</fullName>
    </alternativeName>
    <alternativeName>
        <fullName evidence="10">Glucosamine-6-phosphate synthase</fullName>
    </alternativeName>
    <alternativeName>
        <fullName evidence="10">Hexosephosphate aminotransferase</fullName>
    </alternativeName>
    <alternativeName>
        <fullName evidence="10">L-glutamine--D-fructose-6-phosphate amidotransferase</fullName>
    </alternativeName>
</protein>
<feature type="domain" description="SIS" evidence="12">
    <location>
        <begin position="286"/>
        <end position="426"/>
    </location>
</feature>
<evidence type="ECO:0000256" key="6">
    <source>
        <dbReference type="ARBA" id="ARBA00022576"/>
    </source>
</evidence>
<dbReference type="Gene3D" id="3.60.20.10">
    <property type="entry name" value="Glutamine Phosphoribosylpyrophosphate, subunit 1, domain 1"/>
    <property type="match status" value="1"/>
</dbReference>
<dbReference type="GO" id="GO:0046349">
    <property type="term" value="P:amino sugar biosynthetic process"/>
    <property type="evidence" value="ECO:0007669"/>
    <property type="project" value="UniProtKB-ARBA"/>
</dbReference>
<keyword evidence="6 10" id="KW-0032">Aminotransferase</keyword>
<dbReference type="Pfam" id="PF01380">
    <property type="entry name" value="SIS"/>
    <property type="match status" value="2"/>
</dbReference>
<dbReference type="InterPro" id="IPR047084">
    <property type="entry name" value="GFAT_N"/>
</dbReference>
<dbReference type="GO" id="GO:0006047">
    <property type="term" value="P:UDP-N-acetylglucosamine metabolic process"/>
    <property type="evidence" value="ECO:0007669"/>
    <property type="project" value="TreeGrafter"/>
</dbReference>
<dbReference type="InterPro" id="IPR029055">
    <property type="entry name" value="Ntn_hydrolases_N"/>
</dbReference>
<keyword evidence="7 10" id="KW-0808">Transferase</keyword>
<proteinExistence type="inferred from homology"/>
<dbReference type="InterPro" id="IPR035490">
    <property type="entry name" value="GlmS/FrlB_SIS"/>
</dbReference>